<proteinExistence type="predicted"/>
<keyword evidence="4" id="KW-1185">Reference proteome</keyword>
<feature type="chain" id="PRO_5046080705" evidence="1">
    <location>
        <begin position="22"/>
        <end position="344"/>
    </location>
</feature>
<dbReference type="EMBL" id="JAZGLY010000004">
    <property type="protein sequence ID" value="MEE6187265.1"/>
    <property type="molecule type" value="Genomic_DNA"/>
</dbReference>
<dbReference type="RefSeq" id="WP_330974674.1">
    <property type="nucleotide sequence ID" value="NZ_JAZGLY010000004.1"/>
</dbReference>
<dbReference type="InterPro" id="IPR036691">
    <property type="entry name" value="Endo/exonu/phosph_ase_sf"/>
</dbReference>
<accession>A0ABU7RGY9</accession>
<reference evidence="3 4" key="1">
    <citation type="submission" date="2024-01" db="EMBL/GenBank/DDBJ databases">
        <title>Niabella digestum sp. nov., isolated from waste digestion system.</title>
        <authorList>
            <person name="Zhang L."/>
        </authorList>
    </citation>
    <scope>NUCLEOTIDE SEQUENCE [LARGE SCALE GENOMIC DNA]</scope>
    <source>
        <strain evidence="3 4">A18</strain>
    </source>
</reference>
<keyword evidence="3" id="KW-0540">Nuclease</keyword>
<dbReference type="PANTHER" id="PTHR42834">
    <property type="entry name" value="ENDONUCLEASE/EXONUCLEASE/PHOSPHATASE FAMILY PROTEIN (AFU_ORTHOLOGUE AFUA_3G09210)"/>
    <property type="match status" value="1"/>
</dbReference>
<dbReference type="SUPFAM" id="SSF56219">
    <property type="entry name" value="DNase I-like"/>
    <property type="match status" value="1"/>
</dbReference>
<feature type="domain" description="Endonuclease/exonuclease/phosphatase" evidence="2">
    <location>
        <begin position="28"/>
        <end position="341"/>
    </location>
</feature>
<evidence type="ECO:0000313" key="3">
    <source>
        <dbReference type="EMBL" id="MEE6187265.1"/>
    </source>
</evidence>
<dbReference type="Pfam" id="PF19580">
    <property type="entry name" value="Exo_endo_phos_3"/>
    <property type="match status" value="1"/>
</dbReference>
<evidence type="ECO:0000259" key="2">
    <source>
        <dbReference type="Pfam" id="PF19580"/>
    </source>
</evidence>
<feature type="signal peptide" evidence="1">
    <location>
        <begin position="1"/>
        <end position="21"/>
    </location>
</feature>
<gene>
    <name evidence="3" type="ORF">V2H41_08270</name>
</gene>
<dbReference type="InterPro" id="IPR005135">
    <property type="entry name" value="Endo/exonuclease/phosphatase"/>
</dbReference>
<evidence type="ECO:0000256" key="1">
    <source>
        <dbReference type="SAM" id="SignalP"/>
    </source>
</evidence>
<evidence type="ECO:0000313" key="4">
    <source>
        <dbReference type="Proteomes" id="UP001357452"/>
    </source>
</evidence>
<sequence>MKKGLLLLIIGFRAILLPAQSAYKSAVIAFYNFENFYDTIFHGSHDDIAFTPSGSKAYTSQVFNDKLNKLATVVSQIGRDINPDGPALLGVAEIENKFVLDTFVRHPLIASRNYKYVHYDSRDARGVDVALLYNPKYFKVEKSRPLFVKIPEGSKEAIFTRDILWVKGKLDGEPIHVFVNHWPSRAGGEKRSAPARMAAARTVRYIIDSLLIINPDSKIVVMGDLNDDPNNNSITKGLKAGGEVNKLQQDELFNPWVTLYKKGIGTLAYQDAWSLFDQIIISSSFLDKKRQGFFFYKNNIFKADYLIENTGRYKGYPKRSYNGDVYRGGYSDHFPTYIVLLKKQ</sequence>
<dbReference type="Gene3D" id="3.60.10.10">
    <property type="entry name" value="Endonuclease/exonuclease/phosphatase"/>
    <property type="match status" value="1"/>
</dbReference>
<keyword evidence="3" id="KW-0255">Endonuclease</keyword>
<dbReference type="PANTHER" id="PTHR42834:SF1">
    <property type="entry name" value="ENDONUCLEASE_EXONUCLEASE_PHOSPHATASE FAMILY PROTEIN (AFU_ORTHOLOGUE AFUA_3G09210)"/>
    <property type="match status" value="1"/>
</dbReference>
<protein>
    <submittedName>
        <fullName evidence="3">Endonuclease/exonuclease/phosphatase</fullName>
    </submittedName>
</protein>
<keyword evidence="3" id="KW-0378">Hydrolase</keyword>
<comment type="caution">
    <text evidence="3">The sequence shown here is derived from an EMBL/GenBank/DDBJ whole genome shotgun (WGS) entry which is preliminary data.</text>
</comment>
<keyword evidence="1" id="KW-0732">Signal</keyword>
<name>A0ABU7RGY9_9BACT</name>
<organism evidence="3 4">
    <name type="scientific">Niabella digestorum</name>
    <dbReference type="NCBI Taxonomy" id="3117701"/>
    <lineage>
        <taxon>Bacteria</taxon>
        <taxon>Pseudomonadati</taxon>
        <taxon>Bacteroidota</taxon>
        <taxon>Chitinophagia</taxon>
        <taxon>Chitinophagales</taxon>
        <taxon>Chitinophagaceae</taxon>
        <taxon>Niabella</taxon>
    </lineage>
</organism>
<dbReference type="Proteomes" id="UP001357452">
    <property type="component" value="Unassembled WGS sequence"/>
</dbReference>
<dbReference type="GO" id="GO:0004519">
    <property type="term" value="F:endonuclease activity"/>
    <property type="evidence" value="ECO:0007669"/>
    <property type="project" value="UniProtKB-KW"/>
</dbReference>